<dbReference type="Gene3D" id="2.30.110.10">
    <property type="entry name" value="Electron Transport, Fmn-binding Protein, Chain A"/>
    <property type="match status" value="1"/>
</dbReference>
<name>A0ABQ6FF24_9RHOO</name>
<gene>
    <name evidence="2" type="ORF">GCM10007933_29830</name>
</gene>
<reference evidence="3" key="1">
    <citation type="journal article" date="2019" name="Int. J. Syst. Evol. Microbiol.">
        <title>The Global Catalogue of Microorganisms (GCM) 10K type strain sequencing project: providing services to taxonomists for standard genome sequencing and annotation.</title>
        <authorList>
            <consortium name="The Broad Institute Genomics Platform"/>
            <consortium name="The Broad Institute Genome Sequencing Center for Infectious Disease"/>
            <person name="Wu L."/>
            <person name="Ma J."/>
        </authorList>
    </citation>
    <scope>NUCLEOTIDE SEQUENCE [LARGE SCALE GENOMIC DNA]</scope>
    <source>
        <strain evidence="3">NBRC 102407</strain>
    </source>
</reference>
<evidence type="ECO:0000313" key="3">
    <source>
        <dbReference type="Proteomes" id="UP001157167"/>
    </source>
</evidence>
<organism evidence="2 3">
    <name type="scientific">Zoogloea oryzae</name>
    <dbReference type="NCBI Taxonomy" id="310767"/>
    <lineage>
        <taxon>Bacteria</taxon>
        <taxon>Pseudomonadati</taxon>
        <taxon>Pseudomonadota</taxon>
        <taxon>Betaproteobacteria</taxon>
        <taxon>Rhodocyclales</taxon>
        <taxon>Zoogloeaceae</taxon>
        <taxon>Zoogloea</taxon>
    </lineage>
</organism>
<dbReference type="EMBL" id="BSPX01000050">
    <property type="protein sequence ID" value="GLT23516.1"/>
    <property type="molecule type" value="Genomic_DNA"/>
</dbReference>
<proteinExistence type="predicted"/>
<evidence type="ECO:0000256" key="1">
    <source>
        <dbReference type="SAM" id="MobiDB-lite"/>
    </source>
</evidence>
<feature type="region of interest" description="Disordered" evidence="1">
    <location>
        <begin position="145"/>
        <end position="166"/>
    </location>
</feature>
<dbReference type="InterPro" id="IPR012349">
    <property type="entry name" value="Split_barrel_FMN-bd"/>
</dbReference>
<sequence length="166" mass="17148">MAAQCSGLLDPALAAFITSRISVQIAACDGRGPATLVRGLGCRVSDDLRTVTVLMPRSQALPVLAAIEANGRVAAVFSEPETHRTVQLKGVDARVEAATAEDEAGLLPYAAAMAARLAPFRVPEIYARTLFSGSADDLVAVSFTPSQGFGQTPGPRAGMPLADGKP</sequence>
<dbReference type="Proteomes" id="UP001157167">
    <property type="component" value="Unassembled WGS sequence"/>
</dbReference>
<protein>
    <recommendedName>
        <fullName evidence="4">Pyridoxamine 5'-phosphate oxidase putative domain-containing protein</fullName>
    </recommendedName>
</protein>
<evidence type="ECO:0000313" key="2">
    <source>
        <dbReference type="EMBL" id="GLT23516.1"/>
    </source>
</evidence>
<dbReference type="RefSeq" id="WP_284188718.1">
    <property type="nucleotide sequence ID" value="NZ_BSPX01000050.1"/>
</dbReference>
<dbReference type="SUPFAM" id="SSF50475">
    <property type="entry name" value="FMN-binding split barrel"/>
    <property type="match status" value="1"/>
</dbReference>
<comment type="caution">
    <text evidence="2">The sequence shown here is derived from an EMBL/GenBank/DDBJ whole genome shotgun (WGS) entry which is preliminary data.</text>
</comment>
<accession>A0ABQ6FF24</accession>
<evidence type="ECO:0008006" key="4">
    <source>
        <dbReference type="Google" id="ProtNLM"/>
    </source>
</evidence>
<keyword evidence="3" id="KW-1185">Reference proteome</keyword>